<dbReference type="Pfam" id="PF04294">
    <property type="entry name" value="VanW"/>
    <property type="match status" value="1"/>
</dbReference>
<dbReference type="SUPFAM" id="SSF143985">
    <property type="entry name" value="L,D-transpeptidase pre-catalytic domain-like"/>
    <property type="match status" value="1"/>
</dbReference>
<dbReference type="Gene3D" id="3.10.20.800">
    <property type="match status" value="1"/>
</dbReference>
<sequence>MKFSTKTIPSPDKKRRRGRVALFFIGGLFLAIGASVFLFELYYKTRVYPGVLLSNRSVSGITERKLKDQLAKFINELESKGIVAEYQNKKVTIFPHVISADDPDLAYELFAFDSEGTTSDIWGIGRERGIFANILTHGKLFFKTKSISPRIVFFEDIIKKTLQDHFKDLEKPARNAELLITDNLLAVIIPEERGIVPDYDLAIEELRKGIFSLSHDALIVHAKEDIPAIIMADLAPKKKEIEILFTSKATLTFRYNDKTWAIDKNVYKDWIAVNGGNLAFADGLAEYIKKKIAPQVEESAQEARFQLTEARRVVEFKPSREGRRIAYDATVEQTTAAFFHTPKNDPIDIITEQVFPEYTTESVNTLGIKEIIGQGVSRFDGSPQNRRHNIKIGADTLNGILIPPGEEFSLVKALGQIDGEHGYLPELVIKGNRTIPEYGGGLCQIGTTLFRGALSSGLPITERRAHSYRVRYYEPAGTDCTIYPPHPDCKFFNDTGSHILLQTRMTDKDELIFEFWGAKDGRKVTQTEPIIYDVAKPPSTLFVETDDIPEGEKKCTERAHDGAKTKFDYKVEYPDGTVKEQSFLSAYKPWQAVCLIGKKKTATSETDL</sequence>
<dbReference type="PANTHER" id="PTHR35788">
    <property type="entry name" value="EXPORTED PROTEIN-RELATED"/>
    <property type="match status" value="1"/>
</dbReference>
<evidence type="ECO:0000313" key="3">
    <source>
        <dbReference type="Proteomes" id="UP000178315"/>
    </source>
</evidence>
<organism evidence="2 3">
    <name type="scientific">Candidatus Jacksonbacteria bacterium RIFCSPLOWO2_02_FULL_44_20</name>
    <dbReference type="NCBI Taxonomy" id="1798460"/>
    <lineage>
        <taxon>Bacteria</taxon>
        <taxon>Candidatus Jacksoniibacteriota</taxon>
    </lineage>
</organism>
<dbReference type="Proteomes" id="UP000178315">
    <property type="component" value="Unassembled WGS sequence"/>
</dbReference>
<comment type="caution">
    <text evidence="2">The sequence shown here is derived from an EMBL/GenBank/DDBJ whole genome shotgun (WGS) entry which is preliminary data.</text>
</comment>
<keyword evidence="1" id="KW-1133">Transmembrane helix</keyword>
<proteinExistence type="predicted"/>
<dbReference type="PANTHER" id="PTHR35788:SF1">
    <property type="entry name" value="EXPORTED PROTEIN"/>
    <property type="match status" value="1"/>
</dbReference>
<dbReference type="InterPro" id="IPR007391">
    <property type="entry name" value="Vancomycin_resist_VanW"/>
</dbReference>
<evidence type="ECO:0000256" key="1">
    <source>
        <dbReference type="SAM" id="Phobius"/>
    </source>
</evidence>
<dbReference type="InterPro" id="IPR038054">
    <property type="entry name" value="LD_TPept-like_central_sf"/>
</dbReference>
<dbReference type="EMBL" id="MHJU01000019">
    <property type="protein sequence ID" value="OGY72953.1"/>
    <property type="molecule type" value="Genomic_DNA"/>
</dbReference>
<keyword evidence="1" id="KW-0812">Transmembrane</keyword>
<evidence type="ECO:0000313" key="2">
    <source>
        <dbReference type="EMBL" id="OGY72953.1"/>
    </source>
</evidence>
<accession>A0A1G2A7Q8</accession>
<dbReference type="AlphaFoldDB" id="A0A1G2A7Q8"/>
<name>A0A1G2A7Q8_9BACT</name>
<reference evidence="2 3" key="1">
    <citation type="journal article" date="2016" name="Nat. Commun.">
        <title>Thousands of microbial genomes shed light on interconnected biogeochemical processes in an aquifer system.</title>
        <authorList>
            <person name="Anantharaman K."/>
            <person name="Brown C.T."/>
            <person name="Hug L.A."/>
            <person name="Sharon I."/>
            <person name="Castelle C.J."/>
            <person name="Probst A.J."/>
            <person name="Thomas B.C."/>
            <person name="Singh A."/>
            <person name="Wilkins M.J."/>
            <person name="Karaoz U."/>
            <person name="Brodie E.L."/>
            <person name="Williams K.H."/>
            <person name="Hubbard S.S."/>
            <person name="Banfield J.F."/>
        </authorList>
    </citation>
    <scope>NUCLEOTIDE SEQUENCE [LARGE SCALE GENOMIC DNA]</scope>
</reference>
<evidence type="ECO:0008006" key="4">
    <source>
        <dbReference type="Google" id="ProtNLM"/>
    </source>
</evidence>
<feature type="transmembrane region" description="Helical" evidence="1">
    <location>
        <begin position="20"/>
        <end position="43"/>
    </location>
</feature>
<keyword evidence="1" id="KW-0472">Membrane</keyword>
<protein>
    <recommendedName>
        <fullName evidence="4">Peptidoglycan binding domain-containing protein</fullName>
    </recommendedName>
</protein>
<dbReference type="InterPro" id="IPR052913">
    <property type="entry name" value="Glycopeptide_resist_protein"/>
</dbReference>
<gene>
    <name evidence="2" type="ORF">A3H61_03925</name>
</gene>